<evidence type="ECO:0000313" key="3">
    <source>
        <dbReference type="EMBL" id="KAG8385105.1"/>
    </source>
</evidence>
<feature type="repeat" description="ANK" evidence="1">
    <location>
        <begin position="86"/>
        <end position="118"/>
    </location>
</feature>
<dbReference type="EMBL" id="WHWC01000003">
    <property type="protein sequence ID" value="KAG8385105.1"/>
    <property type="molecule type" value="Genomic_DNA"/>
</dbReference>
<feature type="region of interest" description="Disordered" evidence="2">
    <location>
        <begin position="1"/>
        <end position="30"/>
    </location>
</feature>
<dbReference type="InterPro" id="IPR036770">
    <property type="entry name" value="Ankyrin_rpt-contain_sf"/>
</dbReference>
<keyword evidence="4" id="KW-1185">Reference proteome</keyword>
<dbReference type="SMART" id="SM00248">
    <property type="entry name" value="ANK"/>
    <property type="match status" value="3"/>
</dbReference>
<sequence>MHSENLEGATAVDMPGAVHSAAEAEADTNSISKESNEIAHIFDTSEGRLLGSFGLMTKYATKGDWEAAETLLNIDPSVDRAVITGSGNTALHVAAAAKNTKFVRELVKRMSEDDLLTKDSSGCTAFFYAVASGKVQIAALMREKNPSLITIGRENTQMTPLNIAALLGYKDMFSFLYKFTRPQDLSTDDWFQVFIATLATHMYDEALDILKINKSVAIMRNGDGTRALHHLARRHIVDDISASKEAIFKTLVTLFDAVPCLSWLKKKFEQPLMQKKALLLAERLWDAIQASKVANIAALVITHPSVLHDDGKRTLVV</sequence>
<dbReference type="InterPro" id="IPR002110">
    <property type="entry name" value="Ankyrin_rpt"/>
</dbReference>
<dbReference type="PROSITE" id="PS50088">
    <property type="entry name" value="ANK_REPEAT"/>
    <property type="match status" value="1"/>
</dbReference>
<organism evidence="3 4">
    <name type="scientific">Buddleja alternifolia</name>
    <dbReference type="NCBI Taxonomy" id="168488"/>
    <lineage>
        <taxon>Eukaryota</taxon>
        <taxon>Viridiplantae</taxon>
        <taxon>Streptophyta</taxon>
        <taxon>Embryophyta</taxon>
        <taxon>Tracheophyta</taxon>
        <taxon>Spermatophyta</taxon>
        <taxon>Magnoliopsida</taxon>
        <taxon>eudicotyledons</taxon>
        <taxon>Gunneridae</taxon>
        <taxon>Pentapetalae</taxon>
        <taxon>asterids</taxon>
        <taxon>lamiids</taxon>
        <taxon>Lamiales</taxon>
        <taxon>Scrophulariaceae</taxon>
        <taxon>Buddlejeae</taxon>
        <taxon>Buddleja</taxon>
    </lineage>
</organism>
<dbReference type="PROSITE" id="PS50297">
    <property type="entry name" value="ANK_REP_REGION"/>
    <property type="match status" value="1"/>
</dbReference>
<name>A0AAV6Y0X9_9LAMI</name>
<dbReference type="PANTHER" id="PTHR24121:SF21">
    <property type="entry name" value="ANKYRIN REPEAT FAMILY PROTEIN"/>
    <property type="match status" value="1"/>
</dbReference>
<dbReference type="Pfam" id="PF12796">
    <property type="entry name" value="Ank_2"/>
    <property type="match status" value="1"/>
</dbReference>
<reference evidence="3" key="1">
    <citation type="submission" date="2019-10" db="EMBL/GenBank/DDBJ databases">
        <authorList>
            <person name="Zhang R."/>
            <person name="Pan Y."/>
            <person name="Wang J."/>
            <person name="Ma R."/>
            <person name="Yu S."/>
        </authorList>
    </citation>
    <scope>NUCLEOTIDE SEQUENCE</scope>
    <source>
        <strain evidence="3">LA-IB0</strain>
        <tissue evidence="3">Leaf</tissue>
    </source>
</reference>
<dbReference type="SUPFAM" id="SSF48403">
    <property type="entry name" value="Ankyrin repeat"/>
    <property type="match status" value="1"/>
</dbReference>
<proteinExistence type="predicted"/>
<evidence type="ECO:0000256" key="1">
    <source>
        <dbReference type="PROSITE-ProRule" id="PRU00023"/>
    </source>
</evidence>
<protein>
    <submittedName>
        <fullName evidence="3">Uncharacterized protein</fullName>
    </submittedName>
</protein>
<evidence type="ECO:0000256" key="2">
    <source>
        <dbReference type="SAM" id="MobiDB-lite"/>
    </source>
</evidence>
<keyword evidence="1" id="KW-0040">ANK repeat</keyword>
<comment type="caution">
    <text evidence="3">The sequence shown here is derived from an EMBL/GenBank/DDBJ whole genome shotgun (WGS) entry which is preliminary data.</text>
</comment>
<dbReference type="Proteomes" id="UP000826271">
    <property type="component" value="Unassembled WGS sequence"/>
</dbReference>
<gene>
    <name evidence="3" type="ORF">BUALT_Bualt03G0006800</name>
</gene>
<accession>A0AAV6Y0X9</accession>
<evidence type="ECO:0000313" key="4">
    <source>
        <dbReference type="Proteomes" id="UP000826271"/>
    </source>
</evidence>
<dbReference type="AlphaFoldDB" id="A0AAV6Y0X9"/>
<dbReference type="Gene3D" id="1.25.40.20">
    <property type="entry name" value="Ankyrin repeat-containing domain"/>
    <property type="match status" value="1"/>
</dbReference>
<dbReference type="PANTHER" id="PTHR24121">
    <property type="entry name" value="NO MECHANORECEPTOR POTENTIAL C, ISOFORM D-RELATED"/>
    <property type="match status" value="1"/>
</dbReference>